<accession>A0A9X3TSY7</accession>
<comment type="caution">
    <text evidence="2">The sequence shown here is derived from an EMBL/GenBank/DDBJ whole genome shotgun (WGS) entry which is preliminary data.</text>
</comment>
<sequence length="61" mass="7248">MKKWVPTLLCCRRLFGNHRPQKGGRSLLNVWKVIFDNVLVWVPVLLMFAPILVKRLFDKKK</sequence>
<feature type="transmembrane region" description="Helical" evidence="1">
    <location>
        <begin position="40"/>
        <end position="57"/>
    </location>
</feature>
<keyword evidence="3" id="KW-1185">Reference proteome</keyword>
<dbReference type="AlphaFoldDB" id="A0A9X3TSY7"/>
<evidence type="ECO:0000313" key="3">
    <source>
        <dbReference type="Proteomes" id="UP001151071"/>
    </source>
</evidence>
<dbReference type="Proteomes" id="UP001151071">
    <property type="component" value="Unassembled WGS sequence"/>
</dbReference>
<proteinExistence type="predicted"/>
<keyword evidence="1" id="KW-0472">Membrane</keyword>
<keyword evidence="1" id="KW-0812">Transmembrane</keyword>
<name>A0A9X3TSY7_9BACL</name>
<keyword evidence="1" id="KW-1133">Transmembrane helix</keyword>
<dbReference type="RefSeq" id="WP_271140310.1">
    <property type="nucleotide sequence ID" value="NZ_JAPYYP010000015.1"/>
</dbReference>
<protein>
    <submittedName>
        <fullName evidence="2">Uncharacterized protein</fullName>
    </submittedName>
</protein>
<evidence type="ECO:0000256" key="1">
    <source>
        <dbReference type="SAM" id="Phobius"/>
    </source>
</evidence>
<organism evidence="2 3">
    <name type="scientific">Brevibacillus thermoruber</name>
    <dbReference type="NCBI Taxonomy" id="33942"/>
    <lineage>
        <taxon>Bacteria</taxon>
        <taxon>Bacillati</taxon>
        <taxon>Bacillota</taxon>
        <taxon>Bacilli</taxon>
        <taxon>Bacillales</taxon>
        <taxon>Paenibacillaceae</taxon>
        <taxon>Brevibacillus</taxon>
    </lineage>
</organism>
<gene>
    <name evidence="2" type="ORF">O3V59_13150</name>
</gene>
<reference evidence="2" key="1">
    <citation type="submission" date="2022-12" db="EMBL/GenBank/DDBJ databases">
        <title>Draft genome sequence of the thermophilic strain Brevibacillus thermoruber HT42, isolated from Los Humeros, Puebla, Mexico, with biotechnological potential.</title>
        <authorList>
            <person name="Lara Sanchez J."/>
            <person name="Solis Palacios R."/>
            <person name="Bustos Baena A.S."/>
            <person name="Ruz Baez A.E."/>
            <person name="Espinosa Luna G."/>
            <person name="Oliart Ros R.M."/>
        </authorList>
    </citation>
    <scope>NUCLEOTIDE SEQUENCE</scope>
    <source>
        <strain evidence="2">HT42</strain>
    </source>
</reference>
<evidence type="ECO:0000313" key="2">
    <source>
        <dbReference type="EMBL" id="MDA5109313.1"/>
    </source>
</evidence>
<dbReference type="EMBL" id="JAPYYP010000015">
    <property type="protein sequence ID" value="MDA5109313.1"/>
    <property type="molecule type" value="Genomic_DNA"/>
</dbReference>